<proteinExistence type="predicted"/>
<dbReference type="EMBL" id="JAYMGO010000007">
    <property type="protein sequence ID" value="KAL1270917.1"/>
    <property type="molecule type" value="Genomic_DNA"/>
</dbReference>
<reference evidence="1 2" key="1">
    <citation type="submission" date="2023-09" db="EMBL/GenBank/DDBJ databases">
        <authorList>
            <person name="Wang M."/>
        </authorList>
    </citation>
    <scope>NUCLEOTIDE SEQUENCE [LARGE SCALE GENOMIC DNA]</scope>
    <source>
        <strain evidence="1">GT-2023</strain>
        <tissue evidence="1">Liver</tissue>
    </source>
</reference>
<name>A0ABR3N1V9_9TELE</name>
<accession>A0ABR3N1V9</accession>
<sequence>MSFATLSLPFFSFISLNPFPSPSLLLLTTCAELMDCFGWTPTTECHLISVPLNRSYIRQNVIGSPLLLPPSLSVEASMNGKMCMHN</sequence>
<comment type="caution">
    <text evidence="1">The sequence shown here is derived from an EMBL/GenBank/DDBJ whole genome shotgun (WGS) entry which is preliminary data.</text>
</comment>
<protein>
    <recommendedName>
        <fullName evidence="3">Secreted protein</fullName>
    </recommendedName>
</protein>
<dbReference type="Proteomes" id="UP001558613">
    <property type="component" value="Unassembled WGS sequence"/>
</dbReference>
<keyword evidence="2" id="KW-1185">Reference proteome</keyword>
<organism evidence="1 2">
    <name type="scientific">Cirrhinus molitorella</name>
    <name type="common">mud carp</name>
    <dbReference type="NCBI Taxonomy" id="172907"/>
    <lineage>
        <taxon>Eukaryota</taxon>
        <taxon>Metazoa</taxon>
        <taxon>Chordata</taxon>
        <taxon>Craniata</taxon>
        <taxon>Vertebrata</taxon>
        <taxon>Euteleostomi</taxon>
        <taxon>Actinopterygii</taxon>
        <taxon>Neopterygii</taxon>
        <taxon>Teleostei</taxon>
        <taxon>Ostariophysi</taxon>
        <taxon>Cypriniformes</taxon>
        <taxon>Cyprinidae</taxon>
        <taxon>Labeoninae</taxon>
        <taxon>Labeonini</taxon>
        <taxon>Cirrhinus</taxon>
    </lineage>
</organism>
<evidence type="ECO:0000313" key="1">
    <source>
        <dbReference type="EMBL" id="KAL1270917.1"/>
    </source>
</evidence>
<gene>
    <name evidence="1" type="ORF">QQF64_029933</name>
</gene>
<evidence type="ECO:0000313" key="2">
    <source>
        <dbReference type="Proteomes" id="UP001558613"/>
    </source>
</evidence>
<evidence type="ECO:0008006" key="3">
    <source>
        <dbReference type="Google" id="ProtNLM"/>
    </source>
</evidence>